<evidence type="ECO:0000313" key="6">
    <source>
        <dbReference type="EMBL" id="CAF0757335.1"/>
    </source>
</evidence>
<dbReference type="InterPro" id="IPR051246">
    <property type="entry name" value="WDR48"/>
</dbReference>
<feature type="repeat" description="WD" evidence="4">
    <location>
        <begin position="217"/>
        <end position="258"/>
    </location>
</feature>
<dbReference type="OrthoDB" id="2421129at2759"/>
<feature type="repeat" description="WD" evidence="4">
    <location>
        <begin position="126"/>
        <end position="167"/>
    </location>
</feature>
<keyword evidence="7" id="KW-1185">Reference proteome</keyword>
<feature type="compositionally biased region" description="Low complexity" evidence="5">
    <location>
        <begin position="341"/>
        <end position="359"/>
    </location>
</feature>
<dbReference type="PROSITE" id="PS50082">
    <property type="entry name" value="WD_REPEATS_2"/>
    <property type="match status" value="4"/>
</dbReference>
<dbReference type="PROSITE" id="PS50294">
    <property type="entry name" value="WD_REPEATS_REGION"/>
    <property type="match status" value="4"/>
</dbReference>
<dbReference type="PRINTS" id="PR00320">
    <property type="entry name" value="GPROTEINBRPT"/>
</dbReference>
<dbReference type="EMBL" id="CAJNOC010000408">
    <property type="protein sequence ID" value="CAF0757335.1"/>
    <property type="molecule type" value="Genomic_DNA"/>
</dbReference>
<dbReference type="Pfam" id="PF11816">
    <property type="entry name" value="DUF3337"/>
    <property type="match status" value="1"/>
</dbReference>
<accession>A0A813PLZ1</accession>
<feature type="compositionally biased region" description="Polar residues" evidence="5">
    <location>
        <begin position="360"/>
        <end position="369"/>
    </location>
</feature>
<dbReference type="PANTHER" id="PTHR19862:SF14">
    <property type="entry name" value="WD REPEAT-CONTAINING PROTEIN 48"/>
    <property type="match status" value="1"/>
</dbReference>
<organism evidence="6 7">
    <name type="scientific">Brachionus calyciflorus</name>
    <dbReference type="NCBI Taxonomy" id="104777"/>
    <lineage>
        <taxon>Eukaryota</taxon>
        <taxon>Metazoa</taxon>
        <taxon>Spiralia</taxon>
        <taxon>Gnathifera</taxon>
        <taxon>Rotifera</taxon>
        <taxon>Eurotatoria</taxon>
        <taxon>Monogononta</taxon>
        <taxon>Pseudotrocha</taxon>
        <taxon>Ploima</taxon>
        <taxon>Brachionidae</taxon>
        <taxon>Brachionus</taxon>
    </lineage>
</organism>
<comment type="similarity">
    <text evidence="1">Belongs to the WD repeat WDR48 family.</text>
</comment>
<dbReference type="AlphaFoldDB" id="A0A813PLZ1"/>
<evidence type="ECO:0000256" key="1">
    <source>
        <dbReference type="ARBA" id="ARBA00006917"/>
    </source>
</evidence>
<feature type="region of interest" description="Disordered" evidence="5">
    <location>
        <begin position="664"/>
        <end position="694"/>
    </location>
</feature>
<evidence type="ECO:0000256" key="3">
    <source>
        <dbReference type="ARBA" id="ARBA00022737"/>
    </source>
</evidence>
<gene>
    <name evidence="6" type="ORF">OXX778_LOCUS4243</name>
</gene>
<comment type="caution">
    <text evidence="6">The sequence shown here is derived from an EMBL/GenBank/DDBJ whole genome shotgun (WGS) entry which is preliminary data.</text>
</comment>
<dbReference type="CDD" id="cd00200">
    <property type="entry name" value="WD40"/>
    <property type="match status" value="1"/>
</dbReference>
<dbReference type="InterPro" id="IPR019775">
    <property type="entry name" value="WD40_repeat_CS"/>
</dbReference>
<dbReference type="SUPFAM" id="SSF50978">
    <property type="entry name" value="WD40 repeat-like"/>
    <property type="match status" value="1"/>
</dbReference>
<dbReference type="GO" id="GO:0043130">
    <property type="term" value="F:ubiquitin binding"/>
    <property type="evidence" value="ECO:0007669"/>
    <property type="project" value="TreeGrafter"/>
</dbReference>
<keyword evidence="2 4" id="KW-0853">WD repeat</keyword>
<evidence type="ECO:0000256" key="5">
    <source>
        <dbReference type="SAM" id="MobiDB-lite"/>
    </source>
</evidence>
<dbReference type="PANTHER" id="PTHR19862">
    <property type="entry name" value="WD REPEAT-CONTAINING PROTEIN 48"/>
    <property type="match status" value="1"/>
</dbReference>
<dbReference type="InterPro" id="IPR021772">
    <property type="entry name" value="WDR48/Bun107"/>
</dbReference>
<dbReference type="Gene3D" id="2.130.10.10">
    <property type="entry name" value="YVTN repeat-like/Quinoprotein amine dehydrogenase"/>
    <property type="match status" value="2"/>
</dbReference>
<reference evidence="6" key="1">
    <citation type="submission" date="2021-02" db="EMBL/GenBank/DDBJ databases">
        <authorList>
            <person name="Nowell W R."/>
        </authorList>
    </citation>
    <scope>NUCLEOTIDE SEQUENCE</scope>
    <source>
        <strain evidence="6">Ploen Becks lab</strain>
    </source>
</reference>
<evidence type="ECO:0000256" key="2">
    <source>
        <dbReference type="ARBA" id="ARBA00022574"/>
    </source>
</evidence>
<feature type="repeat" description="WD" evidence="4">
    <location>
        <begin position="175"/>
        <end position="216"/>
    </location>
</feature>
<dbReference type="InterPro" id="IPR001680">
    <property type="entry name" value="WD40_rpt"/>
</dbReference>
<keyword evidence="3" id="KW-0677">Repeat</keyword>
<evidence type="ECO:0008006" key="8">
    <source>
        <dbReference type="Google" id="ProtNLM"/>
    </source>
</evidence>
<dbReference type="Proteomes" id="UP000663879">
    <property type="component" value="Unassembled WGS sequence"/>
</dbReference>
<dbReference type="InterPro" id="IPR036322">
    <property type="entry name" value="WD40_repeat_dom_sf"/>
</dbReference>
<name>A0A813PLZ1_9BILA</name>
<dbReference type="Pfam" id="PF00400">
    <property type="entry name" value="WD40"/>
    <property type="match status" value="5"/>
</dbReference>
<dbReference type="InterPro" id="IPR020472">
    <property type="entry name" value="WD40_PAC1"/>
</dbReference>
<evidence type="ECO:0000256" key="4">
    <source>
        <dbReference type="PROSITE-ProRule" id="PRU00221"/>
    </source>
</evidence>
<evidence type="ECO:0000313" key="7">
    <source>
        <dbReference type="Proteomes" id="UP000663879"/>
    </source>
</evidence>
<feature type="repeat" description="WD" evidence="4">
    <location>
        <begin position="84"/>
        <end position="125"/>
    </location>
</feature>
<feature type="region of interest" description="Disordered" evidence="5">
    <location>
        <begin position="333"/>
        <end position="369"/>
    </location>
</feature>
<proteinExistence type="inferred from homology"/>
<dbReference type="SMART" id="SM00320">
    <property type="entry name" value="WD40"/>
    <property type="match status" value="8"/>
</dbReference>
<dbReference type="GO" id="GO:0000724">
    <property type="term" value="P:double-strand break repair via homologous recombination"/>
    <property type="evidence" value="ECO:0007669"/>
    <property type="project" value="TreeGrafter"/>
</dbReference>
<dbReference type="InterPro" id="IPR015943">
    <property type="entry name" value="WD40/YVTN_repeat-like_dom_sf"/>
</dbReference>
<sequence>MDNKNLPKKKTQLSIIIRDPVEKLNRSGINCLKYEKNSSRSNLDRLYTAGRDSNIRVYANLNPHTSETNKFDLNNVDQCYQMSLSSHTDWVNDIIVCKNTNTLFSASSDTTVKIWNTNKGNLLTTLRNHKDYVKCLAYARDKQILASAGFDKNIYLWDVSTGTSINSADLDVNTIDDNKYSIYSLAINNQASILASGSPENCIRLWDPRTNSKLMKLKGHTHNIRYLALNRDGTQCISASSDHTIRLWSLGQQRCISTIEIHTEGVWTLCVNESFNKVYSGGKDFRIYATDLRNPDDSVLVCEENNPVLSIDFGSDQESLWVSTTSSTFKNWSLKPNNNENRNYSSSKNTSKSNDNNPNLKPTHNDNIMNKSGASSVSSSFLMQQPINTNPSITIPGTYSIKQYHILNDKRYIVTKDSDDNICVWDVLQARKLESLGKENFENAIKVRQRFISVPNWFTVDLKLGVLTINFDENDWQSAWINFKDMDSNHVRQTQNLDLTDSKINYGFIFLESIFKTCPFLNPNQQQTCSNVIMPQNSQQSSTPQSIITKDSDTNQAGLLRFNIPDHTPIIFSEVAGRTLHRLEVRDLNKESEQQILSNIIPSWIVDALLGKTAPKLNRVNFVLNPHNQNQKIVNKDRLSSIDLLQVKKLKEHVYSKILKLDQNGSNETQNDTNNNFKTNELSNANSNSGSQVLNDSQDISQLAQRTIELICSDQILSDPEMNLRTIKHLIWKGTGDLTILYRQK</sequence>
<protein>
    <recommendedName>
        <fullName evidence="8">WD repeat-containing protein 48 homolog</fullName>
    </recommendedName>
</protein>
<dbReference type="PROSITE" id="PS00678">
    <property type="entry name" value="WD_REPEATS_1"/>
    <property type="match status" value="2"/>
</dbReference>